<reference evidence="1 2" key="1">
    <citation type="journal article" date="2016" name="Front. Microbiol.">
        <title>Genome and transcriptome sequences reveal the specific parasitism of the nematophagous Purpureocillium lilacinum 36-1.</title>
        <authorList>
            <person name="Xie J."/>
            <person name="Li S."/>
            <person name="Mo C."/>
            <person name="Xiao X."/>
            <person name="Peng D."/>
            <person name="Wang G."/>
            <person name="Xiao Y."/>
        </authorList>
    </citation>
    <scope>NUCLEOTIDE SEQUENCE [LARGE SCALE GENOMIC DNA]</scope>
    <source>
        <strain evidence="1 2">36-1</strain>
    </source>
</reference>
<dbReference type="Proteomes" id="UP000245956">
    <property type="component" value="Unassembled WGS sequence"/>
</dbReference>
<comment type="caution">
    <text evidence="1">The sequence shown here is derived from an EMBL/GenBank/DDBJ whole genome shotgun (WGS) entry which is preliminary data.</text>
</comment>
<organism evidence="1 2">
    <name type="scientific">Purpureocillium lilacinum</name>
    <name type="common">Paecilomyces lilacinus</name>
    <dbReference type="NCBI Taxonomy" id="33203"/>
    <lineage>
        <taxon>Eukaryota</taxon>
        <taxon>Fungi</taxon>
        <taxon>Dikarya</taxon>
        <taxon>Ascomycota</taxon>
        <taxon>Pezizomycotina</taxon>
        <taxon>Sordariomycetes</taxon>
        <taxon>Hypocreomycetidae</taxon>
        <taxon>Hypocreales</taxon>
        <taxon>Ophiocordycipitaceae</taxon>
        <taxon>Purpureocillium</taxon>
    </lineage>
</organism>
<dbReference type="AlphaFoldDB" id="A0A2U3DT58"/>
<sequence>MTLLQLKSNAPGLPGPYIQENLGPYRILDEAKLDDCTVVLAIGGRAKRRLVPLGTAPQDAYAVSLRKLGGRILVLDGEMHLQPGTKIPRIIGGPQPGHYTYHLMRPPRKASQFAFGLYCDVLAMFSDLVIIFVEDFGGAERVLRFICFWMRCAKAKNFPFQSRVLCVSTAPAATHLDEFNIMAAMSMELRRDEPAVSYSAADIKSIMQRCFALVRVIDPVDLSKAFWQNPLSASTVMAGSVRTPLPRSTAVIRAAIASYAEQPVAAFNAFFACRTSRPLPRRFEENLIEFIEKSRGIVQDHASIVASALAMDAHTDGGMQRFHPTVLFDSLYSNKITACEVRLGMEGLTHCIKQMFTNIASRIFFAFSLFIEDWSLPDCEYHVLRLKEQKFAKKSVSFGPNLTWNLSDVIRYNKGSVLVSTGGVCISNYDTYKDMELESTNRPGTIVRAEDLCNPQSIQAAASKLISSLFYIELATLPRFYTSPQKCTLRVLCRLQPGEALRQLLGKLVRERALLMYQGDDAHAHKERFCTEDVLRRCSLGQPFSRSFVVHALSPDTQIAVGLNYTDGRTLSLSKCPYRLKDLVADQGLGLSVPENAASPSPSVSAEEPRGLQVIKRLDELIQTIKLLI</sequence>
<proteinExistence type="predicted"/>
<evidence type="ECO:0000313" key="1">
    <source>
        <dbReference type="EMBL" id="PWI65435.1"/>
    </source>
</evidence>
<accession>A0A2U3DT58</accession>
<dbReference type="EMBL" id="LCWV01000033">
    <property type="protein sequence ID" value="PWI65435.1"/>
    <property type="molecule type" value="Genomic_DNA"/>
</dbReference>
<evidence type="ECO:0000313" key="2">
    <source>
        <dbReference type="Proteomes" id="UP000245956"/>
    </source>
</evidence>
<gene>
    <name evidence="1" type="ORF">PCL_07036</name>
</gene>
<name>A0A2U3DT58_PURLI</name>
<protein>
    <submittedName>
        <fullName evidence="1">Uncharacterized protein</fullName>
    </submittedName>
</protein>